<dbReference type="EMBL" id="JBEDUW010000004">
    <property type="protein sequence ID" value="KAK9933808.1"/>
    <property type="molecule type" value="Genomic_DNA"/>
</dbReference>
<dbReference type="AlphaFoldDB" id="A0AAW1XD36"/>
<name>A0AAW1XD36_RUBAR</name>
<evidence type="ECO:0000313" key="2">
    <source>
        <dbReference type="EMBL" id="KAK9933808.1"/>
    </source>
</evidence>
<proteinExistence type="predicted"/>
<keyword evidence="3" id="KW-1185">Reference proteome</keyword>
<accession>A0AAW1XD36</accession>
<feature type="chain" id="PRO_5043620934" description="Phylloplanin" evidence="1">
    <location>
        <begin position="27"/>
        <end position="154"/>
    </location>
</feature>
<evidence type="ECO:0000313" key="3">
    <source>
        <dbReference type="Proteomes" id="UP001457282"/>
    </source>
</evidence>
<dbReference type="InterPro" id="IPR040404">
    <property type="entry name" value="Phylloplanin-like"/>
</dbReference>
<reference evidence="2 3" key="1">
    <citation type="journal article" date="2023" name="G3 (Bethesda)">
        <title>A chromosome-length genome assembly and annotation of blackberry (Rubus argutus, cv. 'Hillquist').</title>
        <authorList>
            <person name="Bruna T."/>
            <person name="Aryal R."/>
            <person name="Dudchenko O."/>
            <person name="Sargent D.J."/>
            <person name="Mead D."/>
            <person name="Buti M."/>
            <person name="Cavallini A."/>
            <person name="Hytonen T."/>
            <person name="Andres J."/>
            <person name="Pham M."/>
            <person name="Weisz D."/>
            <person name="Mascagni F."/>
            <person name="Usai G."/>
            <person name="Natali L."/>
            <person name="Bassil N."/>
            <person name="Fernandez G.E."/>
            <person name="Lomsadze A."/>
            <person name="Armour M."/>
            <person name="Olukolu B."/>
            <person name="Poorten T."/>
            <person name="Britton C."/>
            <person name="Davik J."/>
            <person name="Ashrafi H."/>
            <person name="Aiden E.L."/>
            <person name="Borodovsky M."/>
            <person name="Worthington M."/>
        </authorList>
    </citation>
    <scope>NUCLEOTIDE SEQUENCE [LARGE SCALE GENOMIC DNA]</scope>
    <source>
        <strain evidence="2">PI 553951</strain>
    </source>
</reference>
<sequence length="154" mass="15598">MASFKTLLFVSLLIFAALAVIPMAEAQLGLISGLLGLIRIQGTLFCTANGAAGAGGASLTPVFANATLQLLCGSGNVVSTVSTNGQGIFSILLDPLHFLLSSLLSDCKLVVRTPLSVCNPTLSGTGLLTSALQLIGNTIAGLLSIINIIPVGFN</sequence>
<keyword evidence="1" id="KW-0732">Signal</keyword>
<comment type="caution">
    <text evidence="2">The sequence shown here is derived from an EMBL/GenBank/DDBJ whole genome shotgun (WGS) entry which is preliminary data.</text>
</comment>
<feature type="signal peptide" evidence="1">
    <location>
        <begin position="1"/>
        <end position="26"/>
    </location>
</feature>
<dbReference type="PANTHER" id="PTHR34458">
    <property type="entry name" value="POLLEN OLE E 1 ALLERGEN AND EXTENSIN FAMILY PROTEIN-RELATED"/>
    <property type="match status" value="1"/>
</dbReference>
<dbReference type="PANTHER" id="PTHR34458:SF5">
    <property type="entry name" value="POLLEN OLE E 1 ALLERGEN AND EXTENSIN FAMILY PROTEIN"/>
    <property type="match status" value="1"/>
</dbReference>
<dbReference type="Proteomes" id="UP001457282">
    <property type="component" value="Unassembled WGS sequence"/>
</dbReference>
<gene>
    <name evidence="2" type="ORF">M0R45_020983</name>
</gene>
<evidence type="ECO:0000256" key="1">
    <source>
        <dbReference type="SAM" id="SignalP"/>
    </source>
</evidence>
<protein>
    <recommendedName>
        <fullName evidence="4">Phylloplanin</fullName>
    </recommendedName>
</protein>
<evidence type="ECO:0008006" key="4">
    <source>
        <dbReference type="Google" id="ProtNLM"/>
    </source>
</evidence>
<organism evidence="2 3">
    <name type="scientific">Rubus argutus</name>
    <name type="common">Southern blackberry</name>
    <dbReference type="NCBI Taxonomy" id="59490"/>
    <lineage>
        <taxon>Eukaryota</taxon>
        <taxon>Viridiplantae</taxon>
        <taxon>Streptophyta</taxon>
        <taxon>Embryophyta</taxon>
        <taxon>Tracheophyta</taxon>
        <taxon>Spermatophyta</taxon>
        <taxon>Magnoliopsida</taxon>
        <taxon>eudicotyledons</taxon>
        <taxon>Gunneridae</taxon>
        <taxon>Pentapetalae</taxon>
        <taxon>rosids</taxon>
        <taxon>fabids</taxon>
        <taxon>Rosales</taxon>
        <taxon>Rosaceae</taxon>
        <taxon>Rosoideae</taxon>
        <taxon>Rosoideae incertae sedis</taxon>
        <taxon>Rubus</taxon>
    </lineage>
</organism>